<comment type="catalytic activity">
    <reaction evidence="5">
        <text>a uridine in tRNA = a pseudouridine in tRNA</text>
        <dbReference type="Rhea" id="RHEA:54572"/>
        <dbReference type="Rhea" id="RHEA-COMP:13339"/>
        <dbReference type="Rhea" id="RHEA-COMP:13934"/>
        <dbReference type="ChEBI" id="CHEBI:65314"/>
        <dbReference type="ChEBI" id="CHEBI:65315"/>
    </reaction>
</comment>
<organism evidence="9 10">
    <name type="scientific">Branchiostoma floridae</name>
    <name type="common">Florida lancelet</name>
    <name type="synonym">Amphioxus</name>
    <dbReference type="NCBI Taxonomy" id="7739"/>
    <lineage>
        <taxon>Eukaryota</taxon>
        <taxon>Metazoa</taxon>
        <taxon>Chordata</taxon>
        <taxon>Cephalochordata</taxon>
        <taxon>Leptocardii</taxon>
        <taxon>Amphioxiformes</taxon>
        <taxon>Branchiostomatidae</taxon>
        <taxon>Branchiostoma</taxon>
    </lineage>
</organism>
<dbReference type="GeneID" id="118416021"/>
<evidence type="ECO:0000313" key="10">
    <source>
        <dbReference type="RefSeq" id="XP_035676951.1"/>
    </source>
</evidence>
<dbReference type="Pfam" id="PF00849">
    <property type="entry name" value="PseudoU_synth_2"/>
    <property type="match status" value="1"/>
</dbReference>
<keyword evidence="4" id="KW-0413">Isomerase</keyword>
<gene>
    <name evidence="10" type="primary">LOC118416021</name>
</gene>
<dbReference type="PANTHER" id="PTHR21600">
    <property type="entry name" value="MITOCHONDRIAL RNA PSEUDOURIDINE SYNTHASE"/>
    <property type="match status" value="1"/>
</dbReference>
<dbReference type="GO" id="GO:0003723">
    <property type="term" value="F:RNA binding"/>
    <property type="evidence" value="ECO:0007669"/>
    <property type="project" value="InterPro"/>
</dbReference>
<dbReference type="OMA" id="PPAWYHL"/>
<comment type="catalytic activity">
    <reaction evidence="2">
        <text>uridine in 5S rRNA = pseudouridine in 5S rRNA</text>
        <dbReference type="Rhea" id="RHEA:47036"/>
        <dbReference type="Rhea" id="RHEA-COMP:11730"/>
        <dbReference type="Rhea" id="RHEA-COMP:11731"/>
        <dbReference type="ChEBI" id="CHEBI:65314"/>
        <dbReference type="ChEBI" id="CHEBI:65315"/>
    </reaction>
</comment>
<evidence type="ECO:0000256" key="4">
    <source>
        <dbReference type="ARBA" id="ARBA00023235"/>
    </source>
</evidence>
<reference evidence="10" key="2">
    <citation type="submission" date="2025-08" db="UniProtKB">
        <authorList>
            <consortium name="RefSeq"/>
        </authorList>
    </citation>
    <scope>IDENTIFICATION</scope>
    <source>
        <strain evidence="10">S238N-H82</strain>
        <tissue evidence="10">Testes</tissue>
    </source>
</reference>
<dbReference type="InterPro" id="IPR006145">
    <property type="entry name" value="PsdUridine_synth_RsuA/RluA"/>
</dbReference>
<dbReference type="CDD" id="cd02869">
    <property type="entry name" value="PseudoU_synth_RluA_like"/>
    <property type="match status" value="1"/>
</dbReference>
<evidence type="ECO:0000256" key="2">
    <source>
        <dbReference type="ARBA" id="ARBA00001896"/>
    </source>
</evidence>
<dbReference type="GO" id="GO:0009982">
    <property type="term" value="F:pseudouridine synthase activity"/>
    <property type="evidence" value="ECO:0007669"/>
    <property type="project" value="InterPro"/>
</dbReference>
<dbReference type="Proteomes" id="UP000001554">
    <property type="component" value="Chromosome 5"/>
</dbReference>
<dbReference type="OrthoDB" id="428658at2759"/>
<sequence length="442" mass="49378">MAMLPRRLLLEADVLFLTRIHRLVSSKAGQAYHFPITSRTATRTSTSRLKCLSQIHVSRRTKTTTVRHSFSNPVANVATASSAVCKRQLSAESDDDIPWFVDPEKPLEMVEHLDDGEVEVRKEKVQKQAVSDDTGSVKKVSEKKNIISGRTIPRVDKLTKKQLIGRIQNRGIVYDDGHIVAINKLAGLPVQGQTPEQLSINSLLPELGAALEASDLSIVKPLDWHLSGIVLLARTPEARAEVFNVTKAARQRDKFYRKYWGVVIGNLDPSEGEIKCHLAQQKIGDHTMTVPVLNPTQAAVRRKEARNCLTRYKVLSQGQGYALVQLEPRQMFVDQLQVHLTTKLCSILGDHVYSSRVGSVAGMPALMEPTNVGPRTQRVPKDILKKMNLRAIQMHKVPVHLHCGEMLLPGYRGRDVRITAPLPKHFLWTLQLLGLEDPTNES</sequence>
<dbReference type="InterPro" id="IPR020103">
    <property type="entry name" value="PsdUridine_synth_cat_dom_sf"/>
</dbReference>
<name>A0A9J7MS27_BRAFL</name>
<dbReference type="AlphaFoldDB" id="A0A9J7MS27"/>
<dbReference type="KEGG" id="bfo:118416021"/>
<dbReference type="InterPro" id="IPR050188">
    <property type="entry name" value="RluA_PseudoU_synthase"/>
</dbReference>
<evidence type="ECO:0000313" key="9">
    <source>
        <dbReference type="Proteomes" id="UP000001554"/>
    </source>
</evidence>
<evidence type="ECO:0000256" key="5">
    <source>
        <dbReference type="ARBA" id="ARBA00036943"/>
    </source>
</evidence>
<feature type="domain" description="Pseudouridine synthase RsuA/RluA-like" evidence="8">
    <location>
        <begin position="178"/>
        <end position="340"/>
    </location>
</feature>
<keyword evidence="9" id="KW-1185">Reference proteome</keyword>
<dbReference type="SUPFAM" id="SSF55120">
    <property type="entry name" value="Pseudouridine synthase"/>
    <property type="match status" value="1"/>
</dbReference>
<reference evidence="9" key="1">
    <citation type="journal article" date="2020" name="Nat. Ecol. Evol.">
        <title>Deeply conserved synteny resolves early events in vertebrate evolution.</title>
        <authorList>
            <person name="Simakov O."/>
            <person name="Marletaz F."/>
            <person name="Yue J.X."/>
            <person name="O'Connell B."/>
            <person name="Jenkins J."/>
            <person name="Brandt A."/>
            <person name="Calef R."/>
            <person name="Tung C.H."/>
            <person name="Huang T.K."/>
            <person name="Schmutz J."/>
            <person name="Satoh N."/>
            <person name="Yu J.K."/>
            <person name="Putnam N.H."/>
            <person name="Green R.E."/>
            <person name="Rokhsar D.S."/>
        </authorList>
    </citation>
    <scope>NUCLEOTIDE SEQUENCE [LARGE SCALE GENOMIC DNA]</scope>
    <source>
        <strain evidence="9">S238N-H82</strain>
    </source>
</reference>
<evidence type="ECO:0000259" key="8">
    <source>
        <dbReference type="Pfam" id="PF00849"/>
    </source>
</evidence>
<dbReference type="RefSeq" id="XP_035676951.1">
    <property type="nucleotide sequence ID" value="XM_035821058.1"/>
</dbReference>
<evidence type="ECO:0000256" key="7">
    <source>
        <dbReference type="ARBA" id="ARBA00041563"/>
    </source>
</evidence>
<evidence type="ECO:0000256" key="3">
    <source>
        <dbReference type="ARBA" id="ARBA00010876"/>
    </source>
</evidence>
<evidence type="ECO:0000256" key="6">
    <source>
        <dbReference type="ARBA" id="ARBA00039953"/>
    </source>
</evidence>
<evidence type="ECO:0000256" key="1">
    <source>
        <dbReference type="ARBA" id="ARBA00001166"/>
    </source>
</evidence>
<accession>A0A9J7MS27</accession>
<comment type="similarity">
    <text evidence="3">Belongs to the pseudouridine synthase RluA family.</text>
</comment>
<comment type="catalytic activity">
    <reaction evidence="1">
        <text>a uridine in mRNA = a pseudouridine in mRNA</text>
        <dbReference type="Rhea" id="RHEA:56644"/>
        <dbReference type="Rhea" id="RHEA-COMP:14658"/>
        <dbReference type="Rhea" id="RHEA-COMP:14659"/>
        <dbReference type="ChEBI" id="CHEBI:65314"/>
        <dbReference type="ChEBI" id="CHEBI:65315"/>
    </reaction>
</comment>
<protein>
    <recommendedName>
        <fullName evidence="6">Pseudouridylate synthase RPUSD4, mitochondrial</fullName>
    </recommendedName>
    <alternativeName>
        <fullName evidence="7">RNA pseudouridylate synthase domain-containing protein 4</fullName>
    </alternativeName>
</protein>
<dbReference type="GO" id="GO:0001522">
    <property type="term" value="P:pseudouridine synthesis"/>
    <property type="evidence" value="ECO:0007669"/>
    <property type="project" value="InterPro"/>
</dbReference>
<dbReference type="Gene3D" id="3.30.2350.10">
    <property type="entry name" value="Pseudouridine synthase"/>
    <property type="match status" value="1"/>
</dbReference>
<dbReference type="PANTHER" id="PTHR21600:SF83">
    <property type="entry name" value="PSEUDOURIDYLATE SYNTHASE RPUSD4, MITOCHONDRIAL"/>
    <property type="match status" value="1"/>
</dbReference>
<proteinExistence type="inferred from homology"/>